<dbReference type="EMBL" id="LR796695">
    <property type="protein sequence ID" value="CAB4159879.1"/>
    <property type="molecule type" value="Genomic_DNA"/>
</dbReference>
<reference evidence="1" key="1">
    <citation type="submission" date="2020-04" db="EMBL/GenBank/DDBJ databases">
        <authorList>
            <person name="Chiriac C."/>
            <person name="Salcher M."/>
            <person name="Ghai R."/>
            <person name="Kavagutti S V."/>
        </authorList>
    </citation>
    <scope>NUCLEOTIDE SEQUENCE</scope>
</reference>
<dbReference type="InterPro" id="IPR056950">
    <property type="entry name" value="Phage_tail_terminator_3"/>
</dbReference>
<evidence type="ECO:0000313" key="1">
    <source>
        <dbReference type="EMBL" id="CAB4159879.1"/>
    </source>
</evidence>
<dbReference type="Pfam" id="PF23842">
    <property type="entry name" value="Phage_tail_terminator_3"/>
    <property type="match status" value="1"/>
</dbReference>
<sequence length="121" mass="12499">MSPAESIRDLIAPLLPAGLVLSFARIAGSPDPLKRYAVIKPAGGSNSDLVRRPLFTLDVLGLPNGDATQTASIVEALVQRMRASAGGLVYLAPGEPSFTTSAEGRPVFTVAIAAITETEPA</sequence>
<proteinExistence type="predicted"/>
<accession>A0A6J5NKH6</accession>
<protein>
    <submittedName>
        <fullName evidence="1">Uncharacterized protein</fullName>
    </submittedName>
</protein>
<gene>
    <name evidence="1" type="ORF">UFOVP726_65</name>
</gene>
<organism evidence="1">
    <name type="scientific">uncultured Caudovirales phage</name>
    <dbReference type="NCBI Taxonomy" id="2100421"/>
    <lineage>
        <taxon>Viruses</taxon>
        <taxon>Duplodnaviria</taxon>
        <taxon>Heunggongvirae</taxon>
        <taxon>Uroviricota</taxon>
        <taxon>Caudoviricetes</taxon>
        <taxon>Peduoviridae</taxon>
        <taxon>Maltschvirus</taxon>
        <taxon>Maltschvirus maltsch</taxon>
    </lineage>
</organism>
<name>A0A6J5NKH6_9CAUD</name>